<protein>
    <submittedName>
        <fullName evidence="1">Uncharacterized protein</fullName>
    </submittedName>
</protein>
<keyword evidence="2" id="KW-1185">Reference proteome</keyword>
<comment type="caution">
    <text evidence="1">The sequence shown here is derived from an EMBL/GenBank/DDBJ whole genome shotgun (WGS) entry which is preliminary data.</text>
</comment>
<reference evidence="1 2" key="1">
    <citation type="submission" date="2021-03" db="EMBL/GenBank/DDBJ databases">
        <authorList>
            <person name="Gilmore M.S."/>
            <person name="Schwartzman J."/>
            <person name="Van Tyne D."/>
            <person name="Martin M."/>
            <person name="Earl A.M."/>
            <person name="Manson A.L."/>
            <person name="Straub T."/>
            <person name="Salamzade R."/>
            <person name="Saavedra J."/>
            <person name="Lebreton F."/>
            <person name="Prichula J."/>
            <person name="Schaufler K."/>
            <person name="Gaca A."/>
            <person name="Sgardioli B."/>
            <person name="Wagenaar J."/>
            <person name="Strong T."/>
        </authorList>
    </citation>
    <scope>NUCLEOTIDE SEQUENCE [LARGE SCALE GENOMIC DNA]</scope>
    <source>
        <strain evidence="1 2">665A</strain>
    </source>
</reference>
<dbReference type="EMBL" id="JAFREL020000002">
    <property type="protein sequence ID" value="MEO1770812.1"/>
    <property type="molecule type" value="Genomic_DNA"/>
</dbReference>
<accession>A0ABV0EU12</accession>
<name>A0ABV0EU12_9ENTE</name>
<organism evidence="1 2">
    <name type="scientific">Candidatus Enterococcus ferrettii</name>
    <dbReference type="NCBI Taxonomy" id="2815324"/>
    <lineage>
        <taxon>Bacteria</taxon>
        <taxon>Bacillati</taxon>
        <taxon>Bacillota</taxon>
        <taxon>Bacilli</taxon>
        <taxon>Lactobacillales</taxon>
        <taxon>Enterococcaceae</taxon>
        <taxon>Enterococcus</taxon>
    </lineage>
</organism>
<sequence>MDYPDESRPKIVKNVGKTLIFSAGRRKYNDEQKEPHHTKNK</sequence>
<reference evidence="1 2" key="2">
    <citation type="submission" date="2024-02" db="EMBL/GenBank/DDBJ databases">
        <title>The Genome Sequence of Enterococcus sp. DIV0159.</title>
        <authorList>
            <person name="Earl A."/>
            <person name="Manson A."/>
            <person name="Gilmore M."/>
            <person name="Sanders J."/>
            <person name="Shea T."/>
            <person name="Howe W."/>
            <person name="Livny J."/>
            <person name="Cuomo C."/>
            <person name="Neafsey D."/>
            <person name="Birren B."/>
        </authorList>
    </citation>
    <scope>NUCLEOTIDE SEQUENCE [LARGE SCALE GENOMIC DNA]</scope>
    <source>
        <strain evidence="1 2">665A</strain>
    </source>
</reference>
<evidence type="ECO:0000313" key="2">
    <source>
        <dbReference type="Proteomes" id="UP000664357"/>
    </source>
</evidence>
<evidence type="ECO:0000313" key="1">
    <source>
        <dbReference type="EMBL" id="MEO1770812.1"/>
    </source>
</evidence>
<gene>
    <name evidence="1" type="ORF">JZO67_002765</name>
</gene>
<dbReference type="Proteomes" id="UP000664357">
    <property type="component" value="Unassembled WGS sequence"/>
</dbReference>
<proteinExistence type="predicted"/>